<gene>
    <name evidence="1" type="ORF">S03H2_29340</name>
</gene>
<name>X1GWZ2_9ZZZZ</name>
<accession>X1GWZ2</accession>
<sequence>YELIISGDSKADDTKVMLKALRQQFVPNKVVVLHPTEQDSPDIDMLLES</sequence>
<dbReference type="AlphaFoldDB" id="X1GWZ2"/>
<evidence type="ECO:0000313" key="1">
    <source>
        <dbReference type="EMBL" id="GAH61682.1"/>
    </source>
</evidence>
<protein>
    <submittedName>
        <fullName evidence="1">Uncharacterized protein</fullName>
    </submittedName>
</protein>
<organism evidence="1">
    <name type="scientific">marine sediment metagenome</name>
    <dbReference type="NCBI Taxonomy" id="412755"/>
    <lineage>
        <taxon>unclassified sequences</taxon>
        <taxon>metagenomes</taxon>
        <taxon>ecological metagenomes</taxon>
    </lineage>
</organism>
<comment type="caution">
    <text evidence="1">The sequence shown here is derived from an EMBL/GenBank/DDBJ whole genome shotgun (WGS) entry which is preliminary data.</text>
</comment>
<dbReference type="EMBL" id="BARU01017705">
    <property type="protein sequence ID" value="GAH61682.1"/>
    <property type="molecule type" value="Genomic_DNA"/>
</dbReference>
<reference evidence="1" key="1">
    <citation type="journal article" date="2014" name="Front. Microbiol.">
        <title>High frequency of phylogenetically diverse reductive dehalogenase-homologous genes in deep subseafloor sedimentary metagenomes.</title>
        <authorList>
            <person name="Kawai M."/>
            <person name="Futagami T."/>
            <person name="Toyoda A."/>
            <person name="Takaki Y."/>
            <person name="Nishi S."/>
            <person name="Hori S."/>
            <person name="Arai W."/>
            <person name="Tsubouchi T."/>
            <person name="Morono Y."/>
            <person name="Uchiyama I."/>
            <person name="Ito T."/>
            <person name="Fujiyama A."/>
            <person name="Inagaki F."/>
            <person name="Takami H."/>
        </authorList>
    </citation>
    <scope>NUCLEOTIDE SEQUENCE</scope>
    <source>
        <strain evidence="1">Expedition CK06-06</strain>
    </source>
</reference>
<feature type="non-terminal residue" evidence="1">
    <location>
        <position position="1"/>
    </location>
</feature>
<proteinExistence type="predicted"/>